<evidence type="ECO:0000313" key="2">
    <source>
        <dbReference type="Proteomes" id="UP000445309"/>
    </source>
</evidence>
<keyword evidence="2" id="KW-1185">Reference proteome</keyword>
<evidence type="ECO:0000313" key="1">
    <source>
        <dbReference type="EMBL" id="CAA7392479.1"/>
    </source>
</evidence>
<proteinExistence type="predicted"/>
<dbReference type="EMBL" id="CACVBY010000110">
    <property type="protein sequence ID" value="CAA7392479.1"/>
    <property type="molecule type" value="Genomic_DNA"/>
</dbReference>
<gene>
    <name evidence="1" type="ORF">CHRY9393_03199</name>
</gene>
<dbReference type="AlphaFoldDB" id="A0A6N4XYM6"/>
<protein>
    <submittedName>
        <fullName evidence="1">Uncharacterized protein</fullName>
    </submittedName>
</protein>
<sequence length="51" mass="5484">MKNLNFKAIIAKMEILSENEKGKLKGGVKAIQPIKSGGLDGNNNQCHNSVC</sequence>
<accession>A0A6N4XYM6</accession>
<organism evidence="1 2">
    <name type="scientific">Chryseobacterium fistulae</name>
    <dbReference type="NCBI Taxonomy" id="2675058"/>
    <lineage>
        <taxon>Bacteria</taxon>
        <taxon>Pseudomonadati</taxon>
        <taxon>Bacteroidota</taxon>
        <taxon>Flavobacteriia</taxon>
        <taxon>Flavobacteriales</taxon>
        <taxon>Weeksellaceae</taxon>
        <taxon>Chryseobacterium group</taxon>
        <taxon>Chryseobacterium</taxon>
    </lineage>
</organism>
<name>A0A6N4XYM6_9FLAO</name>
<reference evidence="1 2" key="1">
    <citation type="submission" date="2020-01" db="EMBL/GenBank/DDBJ databases">
        <authorList>
            <person name="Rodrigo-Torres L."/>
            <person name="Arahal R. D."/>
            <person name="Lucena T."/>
        </authorList>
    </citation>
    <scope>NUCLEOTIDE SEQUENCE [LARGE SCALE GENOMIC DNA]</scope>
    <source>
        <strain evidence="1 2">CECT 9393</strain>
    </source>
</reference>
<dbReference type="Proteomes" id="UP000445309">
    <property type="component" value="Unassembled WGS sequence"/>
</dbReference>